<dbReference type="InterPro" id="IPR041470">
    <property type="entry name" value="GCP_N"/>
</dbReference>
<keyword evidence="2" id="KW-0723">Serine/threonine-protein kinase</keyword>
<dbReference type="PANTHER" id="PTHR24056">
    <property type="entry name" value="CELL DIVISION PROTEIN KINASE"/>
    <property type="match status" value="1"/>
</dbReference>
<keyword evidence="10" id="KW-1185">Reference proteome</keyword>
<dbReference type="Pfam" id="PF00069">
    <property type="entry name" value="Pkinase"/>
    <property type="match status" value="2"/>
</dbReference>
<dbReference type="SUPFAM" id="SSF56112">
    <property type="entry name" value="Protein kinase-like (PK-like)"/>
    <property type="match status" value="1"/>
</dbReference>
<keyword evidence="3" id="KW-0808">Transferase</keyword>
<keyword evidence="6" id="KW-0418">Kinase</keyword>
<keyword evidence="4" id="KW-0493">Microtubule</keyword>
<dbReference type="InterPro" id="IPR011009">
    <property type="entry name" value="Kinase-like_dom_sf"/>
</dbReference>
<evidence type="ECO:0000256" key="5">
    <source>
        <dbReference type="ARBA" id="ARBA00022741"/>
    </source>
</evidence>
<organism evidence="9 10">
    <name type="scientific">Castilleja foliolosa</name>
    <dbReference type="NCBI Taxonomy" id="1961234"/>
    <lineage>
        <taxon>Eukaryota</taxon>
        <taxon>Viridiplantae</taxon>
        <taxon>Streptophyta</taxon>
        <taxon>Embryophyta</taxon>
        <taxon>Tracheophyta</taxon>
        <taxon>Spermatophyta</taxon>
        <taxon>Magnoliopsida</taxon>
        <taxon>eudicotyledons</taxon>
        <taxon>Gunneridae</taxon>
        <taxon>Pentapetalae</taxon>
        <taxon>asterids</taxon>
        <taxon>lamiids</taxon>
        <taxon>Lamiales</taxon>
        <taxon>Orobanchaceae</taxon>
        <taxon>Pedicularideae</taxon>
        <taxon>Castillejinae</taxon>
        <taxon>Castilleja</taxon>
    </lineage>
</organism>
<dbReference type="GO" id="GO:0005874">
    <property type="term" value="C:microtubule"/>
    <property type="evidence" value="ECO:0007669"/>
    <property type="project" value="UniProtKB-KW"/>
</dbReference>
<dbReference type="InterPro" id="IPR000719">
    <property type="entry name" value="Prot_kinase_dom"/>
</dbReference>
<dbReference type="Proteomes" id="UP001632038">
    <property type="component" value="Unassembled WGS sequence"/>
</dbReference>
<dbReference type="Gene3D" id="1.10.510.10">
    <property type="entry name" value="Transferase(Phosphotransferase) domain 1"/>
    <property type="match status" value="1"/>
</dbReference>
<feature type="domain" description="Protein kinase" evidence="8">
    <location>
        <begin position="28"/>
        <end position="273"/>
    </location>
</feature>
<keyword evidence="7" id="KW-0067">ATP-binding</keyword>
<evidence type="ECO:0000256" key="4">
    <source>
        <dbReference type="ARBA" id="ARBA00022701"/>
    </source>
</evidence>
<gene>
    <name evidence="9" type="ORF">CASFOL_038824</name>
</gene>
<keyword evidence="5" id="KW-0547">Nucleotide-binding</keyword>
<dbReference type="InterPro" id="IPR008271">
    <property type="entry name" value="Ser/Thr_kinase_AS"/>
</dbReference>
<dbReference type="GO" id="GO:0004693">
    <property type="term" value="F:cyclin-dependent protein serine/threonine kinase activity"/>
    <property type="evidence" value="ECO:0007669"/>
    <property type="project" value="UniProtKB-EC"/>
</dbReference>
<evidence type="ECO:0000313" key="10">
    <source>
        <dbReference type="Proteomes" id="UP001632038"/>
    </source>
</evidence>
<proteinExistence type="inferred from homology"/>
<name>A0ABD3BJ37_9LAMI</name>
<dbReference type="PROSITE" id="PS00108">
    <property type="entry name" value="PROTEIN_KINASE_ST"/>
    <property type="match status" value="1"/>
</dbReference>
<evidence type="ECO:0000256" key="6">
    <source>
        <dbReference type="ARBA" id="ARBA00022777"/>
    </source>
</evidence>
<dbReference type="AlphaFoldDB" id="A0ABD3BJ37"/>
<evidence type="ECO:0000256" key="7">
    <source>
        <dbReference type="ARBA" id="ARBA00022840"/>
    </source>
</evidence>
<dbReference type="InterPro" id="IPR050108">
    <property type="entry name" value="CDK"/>
</dbReference>
<evidence type="ECO:0000259" key="8">
    <source>
        <dbReference type="PROSITE" id="PS50011"/>
    </source>
</evidence>
<comment type="caution">
    <text evidence="9">The sequence shown here is derived from an EMBL/GenBank/DDBJ whole genome shotgun (WGS) entry which is preliminary data.</text>
</comment>
<dbReference type="GO" id="GO:0005524">
    <property type="term" value="F:ATP binding"/>
    <property type="evidence" value="ECO:0007669"/>
    <property type="project" value="UniProtKB-KW"/>
</dbReference>
<comment type="similarity">
    <text evidence="1">Belongs to the protein kinase superfamily. CMGC Ser/Thr protein kinase family. CDC2/CDKX subfamily.</text>
</comment>
<reference evidence="10" key="1">
    <citation type="journal article" date="2024" name="IScience">
        <title>Strigolactones Initiate the Formation of Haustorium-like Structures in Castilleja.</title>
        <authorList>
            <person name="Buerger M."/>
            <person name="Peterson D."/>
            <person name="Chory J."/>
        </authorList>
    </citation>
    <scope>NUCLEOTIDE SEQUENCE [LARGE SCALE GENOMIC DNA]</scope>
</reference>
<dbReference type="FunFam" id="1.10.510.10:FF:000624">
    <property type="entry name" value="Mitogen-activated protein kinase"/>
    <property type="match status" value="1"/>
</dbReference>
<dbReference type="Pfam" id="PF17681">
    <property type="entry name" value="GCP_N_terminal"/>
    <property type="match status" value="1"/>
</dbReference>
<evidence type="ECO:0000256" key="2">
    <source>
        <dbReference type="ARBA" id="ARBA00022527"/>
    </source>
</evidence>
<sequence length="328" mass="36832">MDLELGEINRGDNLKDSEAAIAIGEGLYKTIERIERGGYGVFYKCLDLQTNEYVVKKMIPYESNDAGVPYAVLNEISVLMELNHENIVRMNWNHTLLNFLFQILQGVSYYHAQKVMHGDLKPKNLLVDTKSKTVKLFGFGLTMTLDVPLPQYTTKVGTVSYQAPEILLGTPYSRAVDIWSVGCIFAEMVGKNVLFEGLIDTITMSKIISVVGLPDEEDWPGVTEALLKFYGTELPDFPPPLRLSMVIPGLDPQGLDLLTDYQAMVAQLEHQFRLGKLSVQGLWFYCQPMMGSMKALSTLIFLPLCLQDKHLMVFDRMTLMICVSIGSI</sequence>
<dbReference type="EMBL" id="JAVIJP010000083">
    <property type="protein sequence ID" value="KAL3617279.1"/>
    <property type="molecule type" value="Genomic_DNA"/>
</dbReference>
<evidence type="ECO:0000256" key="1">
    <source>
        <dbReference type="ARBA" id="ARBA00006485"/>
    </source>
</evidence>
<accession>A0ABD3BJ37</accession>
<dbReference type="PANTHER" id="PTHR24056:SF540">
    <property type="entry name" value="PROTEIN KINASE DOMAIN-CONTAINING PROTEIN"/>
    <property type="match status" value="1"/>
</dbReference>
<evidence type="ECO:0000313" key="9">
    <source>
        <dbReference type="EMBL" id="KAL3617279.1"/>
    </source>
</evidence>
<dbReference type="SMART" id="SM00220">
    <property type="entry name" value="S_TKc"/>
    <property type="match status" value="1"/>
</dbReference>
<evidence type="ECO:0000256" key="3">
    <source>
        <dbReference type="ARBA" id="ARBA00022679"/>
    </source>
</evidence>
<protein>
    <recommendedName>
        <fullName evidence="8">Protein kinase domain-containing protein</fullName>
    </recommendedName>
</protein>
<dbReference type="Gene3D" id="3.30.200.20">
    <property type="entry name" value="Phosphorylase Kinase, domain 1"/>
    <property type="match status" value="1"/>
</dbReference>
<dbReference type="PROSITE" id="PS50011">
    <property type="entry name" value="PROTEIN_KINASE_DOM"/>
    <property type="match status" value="1"/>
</dbReference>